<keyword evidence="4" id="KW-1185">Reference proteome</keyword>
<dbReference type="AlphaFoldDB" id="A0A1V4AB75"/>
<dbReference type="Pfam" id="PF02709">
    <property type="entry name" value="Glyco_transf_7C"/>
    <property type="match status" value="1"/>
</dbReference>
<proteinExistence type="predicted"/>
<dbReference type="InterPro" id="IPR029044">
    <property type="entry name" value="Nucleotide-diphossugar_trans"/>
</dbReference>
<feature type="domain" description="Galactosyltransferase C-terminal" evidence="2">
    <location>
        <begin position="313"/>
        <end position="355"/>
    </location>
</feature>
<dbReference type="InterPro" id="IPR027791">
    <property type="entry name" value="Galactosyl_T_C"/>
</dbReference>
<evidence type="ECO:0000313" key="3">
    <source>
        <dbReference type="EMBL" id="OON81086.1"/>
    </source>
</evidence>
<accession>A0A1V4AB75</accession>
<keyword evidence="1" id="KW-0808">Transferase</keyword>
<evidence type="ECO:0000256" key="1">
    <source>
        <dbReference type="ARBA" id="ARBA00022679"/>
    </source>
</evidence>
<dbReference type="OrthoDB" id="4120491at2"/>
<sequence>MTRATQGNPAKVAQRLADHAALSADDGARAISATSWELSEPYVNEAVKHLERLVKDDARATEAYQRLRREPLSRSAYDELVGALTALLHHSPRSSAELGAALDEMEQLTDMGYHIGAAYTPDATPAPLSTVSAWGSARAGGRPSPGGHELLVVVPFRDGDEGHRMRNLLSCLLALSDQTLSAERYAVTVVEADDRPRWAETIAPYVNHYVHAPTGELFNKSWTMNVGVVNTPGTPSHVSLIDADVLVDRGFLERNLERIATGEHAAHLPYSRGGLLALDEHASDRALRRRLGEGHEAADPAELRGQLLLAAPGGSVWADAELYHRIGGFDERFAGWGGEDDDFVERLSKHGRFVRFDDTLMHLHHPRPVMRVEGRALNAHVEMGTWDGSQGYGRADAYAAS</sequence>
<dbReference type="EMBL" id="MVFC01000005">
    <property type="protein sequence ID" value="OON81086.1"/>
    <property type="molecule type" value="Genomic_DNA"/>
</dbReference>
<dbReference type="RefSeq" id="WP_077966746.1">
    <property type="nucleotide sequence ID" value="NZ_CP045178.1"/>
</dbReference>
<dbReference type="GO" id="GO:0016740">
    <property type="term" value="F:transferase activity"/>
    <property type="evidence" value="ECO:0007669"/>
    <property type="project" value="UniProtKB-KW"/>
</dbReference>
<organism evidence="3 4">
    <name type="scientific">Streptomyces tsukubensis</name>
    <dbReference type="NCBI Taxonomy" id="83656"/>
    <lineage>
        <taxon>Bacteria</taxon>
        <taxon>Bacillati</taxon>
        <taxon>Actinomycetota</taxon>
        <taxon>Actinomycetes</taxon>
        <taxon>Kitasatosporales</taxon>
        <taxon>Streptomycetaceae</taxon>
        <taxon>Streptomyces</taxon>
    </lineage>
</organism>
<evidence type="ECO:0000259" key="2">
    <source>
        <dbReference type="Pfam" id="PF02709"/>
    </source>
</evidence>
<dbReference type="SUPFAM" id="SSF53448">
    <property type="entry name" value="Nucleotide-diphospho-sugar transferases"/>
    <property type="match status" value="1"/>
</dbReference>
<dbReference type="STRING" id="83656.B1H18_09785"/>
<dbReference type="Proteomes" id="UP000190539">
    <property type="component" value="Unassembled WGS sequence"/>
</dbReference>
<name>A0A1V4AB75_9ACTN</name>
<gene>
    <name evidence="3" type="ORF">B1H18_09785</name>
</gene>
<protein>
    <recommendedName>
        <fullName evidence="2">Galactosyltransferase C-terminal domain-containing protein</fullName>
    </recommendedName>
</protein>
<comment type="caution">
    <text evidence="3">The sequence shown here is derived from an EMBL/GenBank/DDBJ whole genome shotgun (WGS) entry which is preliminary data.</text>
</comment>
<reference evidence="3 4" key="1">
    <citation type="submission" date="2017-02" db="EMBL/GenBank/DDBJ databases">
        <title>Draft Genome Sequence of Streptomyces tsukubaensis F601, a Producer of the immunosuppressant tacrolimus FK506.</title>
        <authorList>
            <person name="Zong G."/>
            <person name="Zhong C."/>
            <person name="Fu J."/>
            <person name="Qin R."/>
            <person name="Cao G."/>
        </authorList>
    </citation>
    <scope>NUCLEOTIDE SEQUENCE [LARGE SCALE GENOMIC DNA]</scope>
    <source>
        <strain evidence="3 4">F601</strain>
    </source>
</reference>
<dbReference type="Gene3D" id="3.90.550.10">
    <property type="entry name" value="Spore Coat Polysaccharide Biosynthesis Protein SpsA, Chain A"/>
    <property type="match status" value="1"/>
</dbReference>
<evidence type="ECO:0000313" key="4">
    <source>
        <dbReference type="Proteomes" id="UP000190539"/>
    </source>
</evidence>